<keyword evidence="4" id="KW-1185">Reference proteome</keyword>
<evidence type="ECO:0000313" key="3">
    <source>
        <dbReference type="EMBL" id="QEH32824.1"/>
    </source>
</evidence>
<sequence>MSLPSSTSPGRDGLPVRTEWPGRHSPSRILLGALAALLAAAGSPRPATAAPPVEIQSVRVGLGGENSFKVGCWTPIRIQLHAGASRFSGQVELLVPDDDGILTSYRTPAEVAAGSTATVAAYARPGSREFELKIRLLDAQGARLLEVNEEQVLPSPPKALLPFESAILTLGQPMGVDQVPLLPGFVGSSGGAAGATPEVVIQRIEAPDVSLPGRWYGYDSARAIVVDTNDREGLKALDGLRGEALVDWVRHGGHLVVSVGSNWQAVRDSVLGPVLPAVPNGQQRLPSLDAIEVFAASTRPLAADPSTAVMATKLEGADRRRGKVLAFAGNLHLIVRGAYGFGRVTLIGLDVDQKLFGDWADRGLFWARALDLHRDNDGGEMASPAMGGGRIYQSGVSDLSSQLRIGLEQFPGVKLVPFGWVAFFIFLYILLIGPGDYLFLRKVVRRMELTWITFPLIVLTVSLVAYFAAYRLKGNDLRVNKVDVIDADQEAGLLRGRTIATVFSPQNRDYGVGFVPVAPDREGDVAADAGPAPAEGPLRPPSGTELVTSWFSVPEAQFGGIGGGNRHFNLVGGTYAYAPAGSLERLEGVRIPIWSTRSVTARWFGRTGALVEANLRPVGTDRLAGTITNRLGYPLTDALLAFGKQVYLLDELAPGATVKVELSSDRNLAGELRSRAPSYSADQYRNARTSINRGNLLLAAMFHESESGRAGGDRLSNVLLNELDLTGQLALDRPMLVARIGRPGAQLALENVPSRPKIDQTTLLRIILPLGGKKPAPGAADVGAADGGAAVADRR</sequence>
<evidence type="ECO:0000256" key="1">
    <source>
        <dbReference type="SAM" id="MobiDB-lite"/>
    </source>
</evidence>
<feature type="region of interest" description="Disordered" evidence="1">
    <location>
        <begin position="774"/>
        <end position="795"/>
    </location>
</feature>
<dbReference type="SUPFAM" id="SSF52317">
    <property type="entry name" value="Class I glutamine amidotransferase-like"/>
    <property type="match status" value="1"/>
</dbReference>
<feature type="transmembrane region" description="Helical" evidence="2">
    <location>
        <begin position="451"/>
        <end position="470"/>
    </location>
</feature>
<protein>
    <submittedName>
        <fullName evidence="3">Uncharacterized protein</fullName>
    </submittedName>
</protein>
<feature type="region of interest" description="Disordered" evidence="1">
    <location>
        <begin position="1"/>
        <end position="21"/>
    </location>
</feature>
<dbReference type="EMBL" id="CP042997">
    <property type="protein sequence ID" value="QEH32824.1"/>
    <property type="molecule type" value="Genomic_DNA"/>
</dbReference>
<dbReference type="AlphaFoldDB" id="A0A5B9VXL1"/>
<dbReference type="Gene3D" id="3.40.50.880">
    <property type="match status" value="1"/>
</dbReference>
<reference evidence="3 4" key="1">
    <citation type="submission" date="2019-08" db="EMBL/GenBank/DDBJ databases">
        <title>Deep-cultivation of Planctomycetes and their phenomic and genomic characterization uncovers novel biology.</title>
        <authorList>
            <person name="Wiegand S."/>
            <person name="Jogler M."/>
            <person name="Boedeker C."/>
            <person name="Pinto D."/>
            <person name="Vollmers J."/>
            <person name="Rivas-Marin E."/>
            <person name="Kohn T."/>
            <person name="Peeters S.H."/>
            <person name="Heuer A."/>
            <person name="Rast P."/>
            <person name="Oberbeckmann S."/>
            <person name="Bunk B."/>
            <person name="Jeske O."/>
            <person name="Meyerdierks A."/>
            <person name="Storesund J.E."/>
            <person name="Kallscheuer N."/>
            <person name="Luecker S."/>
            <person name="Lage O.M."/>
            <person name="Pohl T."/>
            <person name="Merkel B.J."/>
            <person name="Hornburger P."/>
            <person name="Mueller R.-W."/>
            <person name="Bruemmer F."/>
            <person name="Labrenz M."/>
            <person name="Spormann A.M."/>
            <person name="Op den Camp H."/>
            <person name="Overmann J."/>
            <person name="Amann R."/>
            <person name="Jetten M.S.M."/>
            <person name="Mascher T."/>
            <person name="Medema M.H."/>
            <person name="Devos D.P."/>
            <person name="Kaster A.-K."/>
            <person name="Ovreas L."/>
            <person name="Rohde M."/>
            <person name="Galperin M.Y."/>
            <person name="Jogler C."/>
        </authorList>
    </citation>
    <scope>NUCLEOTIDE SEQUENCE [LARGE SCALE GENOMIC DNA]</scope>
    <source>
        <strain evidence="3 4">OJF2</strain>
    </source>
</reference>
<evidence type="ECO:0000256" key="2">
    <source>
        <dbReference type="SAM" id="Phobius"/>
    </source>
</evidence>
<accession>A0A5B9VXL1</accession>
<gene>
    <name evidence="3" type="ORF">OJF2_13080</name>
</gene>
<dbReference type="InterPro" id="IPR029062">
    <property type="entry name" value="Class_I_gatase-like"/>
</dbReference>
<keyword evidence="2" id="KW-1133">Transmembrane helix</keyword>
<evidence type="ECO:0000313" key="4">
    <source>
        <dbReference type="Proteomes" id="UP000324233"/>
    </source>
</evidence>
<dbReference type="RefSeq" id="WP_148592287.1">
    <property type="nucleotide sequence ID" value="NZ_CP042997.1"/>
</dbReference>
<organism evidence="3 4">
    <name type="scientific">Aquisphaera giovannonii</name>
    <dbReference type="NCBI Taxonomy" id="406548"/>
    <lineage>
        <taxon>Bacteria</taxon>
        <taxon>Pseudomonadati</taxon>
        <taxon>Planctomycetota</taxon>
        <taxon>Planctomycetia</taxon>
        <taxon>Isosphaerales</taxon>
        <taxon>Isosphaeraceae</taxon>
        <taxon>Aquisphaera</taxon>
    </lineage>
</organism>
<keyword evidence="2" id="KW-0472">Membrane</keyword>
<keyword evidence="2" id="KW-0812">Transmembrane</keyword>
<dbReference type="OrthoDB" id="267661at2"/>
<dbReference type="KEGG" id="agv:OJF2_13080"/>
<feature type="transmembrane region" description="Helical" evidence="2">
    <location>
        <begin position="418"/>
        <end position="439"/>
    </location>
</feature>
<dbReference type="Proteomes" id="UP000324233">
    <property type="component" value="Chromosome"/>
</dbReference>
<name>A0A5B9VXL1_9BACT</name>
<proteinExistence type="predicted"/>